<evidence type="ECO:0000256" key="9">
    <source>
        <dbReference type="ARBA" id="ARBA00023209"/>
    </source>
</evidence>
<comment type="caution">
    <text evidence="12">The sequence shown here is derived from an EMBL/GenBank/DDBJ whole genome shotgun (WGS) entry which is preliminary data.</text>
</comment>
<feature type="domain" description="DAGKc" evidence="11">
    <location>
        <begin position="18"/>
        <end position="127"/>
    </location>
</feature>
<dbReference type="GO" id="GO:0005886">
    <property type="term" value="C:plasma membrane"/>
    <property type="evidence" value="ECO:0007669"/>
    <property type="project" value="TreeGrafter"/>
</dbReference>
<dbReference type="Gene3D" id="2.60.200.40">
    <property type="match status" value="1"/>
</dbReference>
<evidence type="ECO:0000256" key="5">
    <source>
        <dbReference type="ARBA" id="ARBA00022741"/>
    </source>
</evidence>
<keyword evidence="9" id="KW-0594">Phospholipid biosynthesis</keyword>
<dbReference type="Proteomes" id="UP000282529">
    <property type="component" value="Unassembled WGS sequence"/>
</dbReference>
<evidence type="ECO:0000256" key="7">
    <source>
        <dbReference type="ARBA" id="ARBA00022842"/>
    </source>
</evidence>
<comment type="similarity">
    <text evidence="2">Belongs to the diacylglycerol/lipid kinase family.</text>
</comment>
<keyword evidence="5" id="KW-0547">Nucleotide-binding</keyword>
<dbReference type="OrthoDB" id="142078at2"/>
<keyword evidence="12" id="KW-0808">Transferase</keyword>
<keyword evidence="3" id="KW-0444">Lipid biosynthesis</keyword>
<organism evidence="12 13">
    <name type="scientific">Paenibacillus rhizophilus</name>
    <dbReference type="NCBI Taxonomy" id="1850366"/>
    <lineage>
        <taxon>Bacteria</taxon>
        <taxon>Bacillati</taxon>
        <taxon>Bacillota</taxon>
        <taxon>Bacilli</taxon>
        <taxon>Bacillales</taxon>
        <taxon>Paenibacillaceae</taxon>
        <taxon>Paenibacillus</taxon>
    </lineage>
</organism>
<evidence type="ECO:0000256" key="10">
    <source>
        <dbReference type="ARBA" id="ARBA00023264"/>
    </source>
</evidence>
<comment type="cofactor">
    <cofactor evidence="1">
        <name>Mg(2+)</name>
        <dbReference type="ChEBI" id="CHEBI:18420"/>
    </cofactor>
</comment>
<dbReference type="GO" id="GO:0005524">
    <property type="term" value="F:ATP binding"/>
    <property type="evidence" value="ECO:0007669"/>
    <property type="project" value="UniProtKB-KW"/>
</dbReference>
<evidence type="ECO:0000313" key="12">
    <source>
        <dbReference type="EMBL" id="RQW09135.1"/>
    </source>
</evidence>
<evidence type="ECO:0000256" key="3">
    <source>
        <dbReference type="ARBA" id="ARBA00022516"/>
    </source>
</evidence>
<dbReference type="PROSITE" id="PS50146">
    <property type="entry name" value="DAGK"/>
    <property type="match status" value="1"/>
</dbReference>
<dbReference type="Pfam" id="PF00781">
    <property type="entry name" value="DAGK_cat"/>
    <property type="match status" value="1"/>
</dbReference>
<dbReference type="PANTHER" id="PTHR12358:SF106">
    <property type="entry name" value="LIPID KINASE YEGS"/>
    <property type="match status" value="1"/>
</dbReference>
<evidence type="ECO:0000256" key="1">
    <source>
        <dbReference type="ARBA" id="ARBA00001946"/>
    </source>
</evidence>
<dbReference type="InterPro" id="IPR017438">
    <property type="entry name" value="ATP-NAD_kinase_N"/>
</dbReference>
<dbReference type="EMBL" id="RQPI01000015">
    <property type="protein sequence ID" value="RQW09135.1"/>
    <property type="molecule type" value="Genomic_DNA"/>
</dbReference>
<dbReference type="InterPro" id="IPR016064">
    <property type="entry name" value="NAD/diacylglycerol_kinase_sf"/>
</dbReference>
<reference evidence="12 13" key="1">
    <citation type="submission" date="2018-11" db="EMBL/GenBank/DDBJ databases">
        <title>Genome sequence of strain 7197.</title>
        <authorList>
            <person name="Gao J."/>
            <person name="Sun J."/>
        </authorList>
    </citation>
    <scope>NUCLEOTIDE SEQUENCE [LARGE SCALE GENOMIC DNA]</scope>
    <source>
        <strain evidence="12 13">7197</strain>
    </source>
</reference>
<keyword evidence="12" id="KW-0418">Kinase</keyword>
<evidence type="ECO:0000256" key="4">
    <source>
        <dbReference type="ARBA" id="ARBA00022723"/>
    </source>
</evidence>
<name>A0A3N9NZT4_9BACL</name>
<keyword evidence="10" id="KW-1208">Phospholipid metabolism</keyword>
<dbReference type="Gene3D" id="3.40.50.10330">
    <property type="entry name" value="Probable inorganic polyphosphate/atp-NAD kinase, domain 1"/>
    <property type="match status" value="1"/>
</dbReference>
<dbReference type="AlphaFoldDB" id="A0A3N9NZT4"/>
<dbReference type="PANTHER" id="PTHR12358">
    <property type="entry name" value="SPHINGOSINE KINASE"/>
    <property type="match status" value="1"/>
</dbReference>
<dbReference type="SUPFAM" id="SSF111331">
    <property type="entry name" value="NAD kinase/diacylglycerol kinase-like"/>
    <property type="match status" value="1"/>
</dbReference>
<evidence type="ECO:0000313" key="13">
    <source>
        <dbReference type="Proteomes" id="UP000282529"/>
    </source>
</evidence>
<evidence type="ECO:0000256" key="8">
    <source>
        <dbReference type="ARBA" id="ARBA00023098"/>
    </source>
</evidence>
<keyword evidence="7" id="KW-0460">Magnesium</keyword>
<keyword evidence="13" id="KW-1185">Reference proteome</keyword>
<proteinExistence type="inferred from homology"/>
<evidence type="ECO:0000256" key="2">
    <source>
        <dbReference type="ARBA" id="ARBA00005983"/>
    </source>
</evidence>
<dbReference type="InterPro" id="IPR050187">
    <property type="entry name" value="Lipid_Phosphate_FormReg"/>
</dbReference>
<dbReference type="InterPro" id="IPR001206">
    <property type="entry name" value="Diacylglycerol_kinase_cat_dom"/>
</dbReference>
<dbReference type="InterPro" id="IPR005218">
    <property type="entry name" value="Diacylglycerol/lipid_kinase"/>
</dbReference>
<gene>
    <name evidence="12" type="ORF">EH198_19780</name>
</gene>
<dbReference type="NCBIfam" id="TIGR00147">
    <property type="entry name" value="YegS/Rv2252/BmrU family lipid kinase"/>
    <property type="match status" value="1"/>
</dbReference>
<evidence type="ECO:0000259" key="11">
    <source>
        <dbReference type="PROSITE" id="PS50146"/>
    </source>
</evidence>
<accession>A0A3N9NZT4</accession>
<keyword evidence="8" id="KW-0443">Lipid metabolism</keyword>
<dbReference type="GO" id="GO:0004143">
    <property type="term" value="F:ATP-dependent diacylglycerol kinase activity"/>
    <property type="evidence" value="ECO:0007669"/>
    <property type="project" value="TreeGrafter"/>
</dbReference>
<evidence type="ECO:0000256" key="6">
    <source>
        <dbReference type="ARBA" id="ARBA00022840"/>
    </source>
</evidence>
<sequence>MLGKGYVHRHQEALEHVRNVEGILRDKGYEVMINETAKERDATLFCITAYEEGYDLVVSIGGDGTLHETINGLSGQGHLPKLGIVPLGTVNDFARALQIPQGPEQAIRTLTSSRVKTVDIGRLNDRLFVNVVAAGSLAESVSSVSSEDKSRLGAFAYIKEGIKELTGHSAHPLFIRHNGKVWEGDSQVDGEEGPPLPIDLGIIPRHIRVIVPEEE</sequence>
<dbReference type="SMART" id="SM00046">
    <property type="entry name" value="DAGKc"/>
    <property type="match status" value="1"/>
</dbReference>
<protein>
    <submittedName>
        <fullName evidence="12">YegS/Rv2252/BmrU family lipid kinase</fullName>
    </submittedName>
</protein>
<keyword evidence="6" id="KW-0067">ATP-binding</keyword>
<dbReference type="GO" id="GO:0008654">
    <property type="term" value="P:phospholipid biosynthetic process"/>
    <property type="evidence" value="ECO:0007669"/>
    <property type="project" value="UniProtKB-KW"/>
</dbReference>
<keyword evidence="4" id="KW-0479">Metal-binding</keyword>
<dbReference type="GO" id="GO:0046872">
    <property type="term" value="F:metal ion binding"/>
    <property type="evidence" value="ECO:0007669"/>
    <property type="project" value="UniProtKB-KW"/>
</dbReference>